<evidence type="ECO:0000313" key="5">
    <source>
        <dbReference type="Proteomes" id="UP000321083"/>
    </source>
</evidence>
<reference evidence="4 5" key="1">
    <citation type="submission" date="2019-08" db="EMBL/GenBank/DDBJ databases">
        <title>100 year-old enigma solved: identification of Planctomyces bekefii, the type genus and species of the phylum Planctomycetes.</title>
        <authorList>
            <person name="Svetlana D.N."/>
            <person name="Overmann J."/>
        </authorList>
    </citation>
    <scope>NUCLEOTIDE SEQUENCE [LARGE SCALE GENOMIC DNA]</scope>
    <source>
        <strain evidence="4">Phe10_nw2017</strain>
    </source>
</reference>
<dbReference type="Gene3D" id="1.25.40.10">
    <property type="entry name" value="Tetratricopeptide repeat domain"/>
    <property type="match status" value="1"/>
</dbReference>
<accession>A0A5C6M4Z0</accession>
<organism evidence="4 5">
    <name type="scientific">Planctomyces bekefii</name>
    <dbReference type="NCBI Taxonomy" id="1653850"/>
    <lineage>
        <taxon>Bacteria</taxon>
        <taxon>Pseudomonadati</taxon>
        <taxon>Planctomycetota</taxon>
        <taxon>Planctomycetia</taxon>
        <taxon>Planctomycetales</taxon>
        <taxon>Planctomycetaceae</taxon>
        <taxon>Planctomyces</taxon>
    </lineage>
</organism>
<feature type="transmembrane region" description="Helical" evidence="2">
    <location>
        <begin position="577"/>
        <end position="598"/>
    </location>
</feature>
<comment type="caution">
    <text evidence="4">The sequence shown here is derived from an EMBL/GenBank/DDBJ whole genome shotgun (WGS) entry which is preliminary data.</text>
</comment>
<protein>
    <recommendedName>
        <fullName evidence="3">TIR domain-containing protein</fullName>
    </recommendedName>
</protein>
<keyword evidence="2" id="KW-0812">Transmembrane</keyword>
<reference evidence="4 5" key="2">
    <citation type="submission" date="2019-08" db="EMBL/GenBank/DDBJ databases">
        <authorList>
            <person name="Henke P."/>
        </authorList>
    </citation>
    <scope>NUCLEOTIDE SEQUENCE [LARGE SCALE GENOMIC DNA]</scope>
    <source>
        <strain evidence="4">Phe10_nw2017</strain>
    </source>
</reference>
<sequence length="881" mass="97043">MKLFFNYRREDTEDLAGRLHDRLCSEFGAENIFTDVASLRGGDEWKAVLEKSVQASDVVLALMGRQWLTCVNKSGEPRLFAEDDIVRFELEAARRHGRLVIPLLAQDIKEPEKHKLPPSIQWLMDYQAIPIRSGGFFRDDVARLVGELKRIGERLRIKAEFQAQAAATPPPQPAANSTVRCSVCTAECDKGSQCCHSCGAALWNDCPGCGTRVQRALAYCTSCGTHLARLRELNEVTERTGRSLVLVAAISDPTERLAAIAVLGPELEATVQAYADHPPLLEMRIRLRELSRDSQRDRADRAFQSGQLALAEQYYRELRQLDPLSVVAAERLQEIESRRTSAFARCRELVGRGSYKRAVEELQQLLQVFPGHAEAASELQRCSGIAARIQTLVPDGLRELRRQRKYLQLERELIWLRDQRVPIRNFDEWLTEARERIQKANSLFQNAESEVRSGRLRQVQKLADEVLQEVADFTAAQDLLKSAGSAETTVRQLNLLVQRKHFCKAYQLVLQLERQGVLDSRLPKLAAATRVEITALDSALRTLLMLAVVGFVAGKFLSELLLSTVGKTSGGSSEEVAFLSSVVPWGVSMLLTGVVFLATPLRQEKLIRLVLDWLRMRLLWQALLSLFRWRSRRIPEDQAEAAAADPEPEKSAAVSPAAVPPVATGTAGATGATGAAQSTSATGVKPNDVQGRAAADGFRRPDVSGGAGSAGSMAGNSQNAVDPVLLRSVDLNRQAALLELLTVIAAVFCVANSLGADFWDWLLRLKFDDSLADDSRSIVILRPLKSLILASVLWFSMSAAEPQQSWRRILKVGALGTLCEFIVAILFPSMTWVMGSLTLVALLVVTAAQMFEIPVRRAVFGMLLAVVGGLLSMSTVAIPLL</sequence>
<dbReference type="SUPFAM" id="SSF52200">
    <property type="entry name" value="Toll/Interleukin receptor TIR domain"/>
    <property type="match status" value="1"/>
</dbReference>
<dbReference type="EMBL" id="SRHE01000161">
    <property type="protein sequence ID" value="TWW09860.1"/>
    <property type="molecule type" value="Genomic_DNA"/>
</dbReference>
<evidence type="ECO:0000256" key="2">
    <source>
        <dbReference type="SAM" id="Phobius"/>
    </source>
</evidence>
<evidence type="ECO:0000259" key="3">
    <source>
        <dbReference type="Pfam" id="PF13676"/>
    </source>
</evidence>
<dbReference type="Proteomes" id="UP000321083">
    <property type="component" value="Unassembled WGS sequence"/>
</dbReference>
<dbReference type="AlphaFoldDB" id="A0A5C6M4Z0"/>
<feature type="transmembrane region" description="Helical" evidence="2">
    <location>
        <begin position="736"/>
        <end position="759"/>
    </location>
</feature>
<feature type="transmembrane region" description="Helical" evidence="2">
    <location>
        <begin position="858"/>
        <end position="880"/>
    </location>
</feature>
<dbReference type="GO" id="GO:0007165">
    <property type="term" value="P:signal transduction"/>
    <property type="evidence" value="ECO:0007669"/>
    <property type="project" value="InterPro"/>
</dbReference>
<gene>
    <name evidence="4" type="ORF">E3A20_10130</name>
</gene>
<dbReference type="SUPFAM" id="SSF48452">
    <property type="entry name" value="TPR-like"/>
    <property type="match status" value="1"/>
</dbReference>
<feature type="region of interest" description="Disordered" evidence="1">
    <location>
        <begin position="639"/>
        <end position="716"/>
    </location>
</feature>
<evidence type="ECO:0000313" key="4">
    <source>
        <dbReference type="EMBL" id="TWW09860.1"/>
    </source>
</evidence>
<dbReference type="InterPro" id="IPR035897">
    <property type="entry name" value="Toll_tir_struct_dom_sf"/>
</dbReference>
<dbReference type="Pfam" id="PF13676">
    <property type="entry name" value="TIR_2"/>
    <property type="match status" value="1"/>
</dbReference>
<dbReference type="Gene3D" id="3.40.50.10140">
    <property type="entry name" value="Toll/interleukin-1 receptor homology (TIR) domain"/>
    <property type="match status" value="1"/>
</dbReference>
<evidence type="ECO:0000256" key="1">
    <source>
        <dbReference type="SAM" id="MobiDB-lite"/>
    </source>
</evidence>
<name>A0A5C6M4Z0_9PLAN</name>
<feature type="compositionally biased region" description="Low complexity" evidence="1">
    <location>
        <begin position="640"/>
        <end position="684"/>
    </location>
</feature>
<proteinExistence type="predicted"/>
<feature type="transmembrane region" description="Helical" evidence="2">
    <location>
        <begin position="779"/>
        <end position="797"/>
    </location>
</feature>
<feature type="domain" description="TIR" evidence="3">
    <location>
        <begin position="4"/>
        <end position="122"/>
    </location>
</feature>
<keyword evidence="2" id="KW-0472">Membrane</keyword>
<keyword evidence="5" id="KW-1185">Reference proteome</keyword>
<feature type="non-terminal residue" evidence="4">
    <location>
        <position position="881"/>
    </location>
</feature>
<dbReference type="InterPro" id="IPR011990">
    <property type="entry name" value="TPR-like_helical_dom_sf"/>
</dbReference>
<dbReference type="InterPro" id="IPR000157">
    <property type="entry name" value="TIR_dom"/>
</dbReference>
<keyword evidence="2" id="KW-1133">Transmembrane helix</keyword>